<evidence type="ECO:0000313" key="1">
    <source>
        <dbReference type="EMBL" id="GAA3863865.1"/>
    </source>
</evidence>
<sequence>MQVRGDQGDLVASTRAGVEWTDALAELDPAAFPMLTALIPYGDAMFNHRQVPLLLTELDRLPDACGGAWAVQAREMCQVVLNGPHRYLWFLGD</sequence>
<dbReference type="Proteomes" id="UP001501563">
    <property type="component" value="Unassembled WGS sequence"/>
</dbReference>
<name>A0ABP7K5G2_9ACTN</name>
<dbReference type="RefSeq" id="WP_345548900.1">
    <property type="nucleotide sequence ID" value="NZ_BAAAZA010000007.1"/>
</dbReference>
<keyword evidence="2" id="KW-1185">Reference proteome</keyword>
<accession>A0ABP7K5G2</accession>
<protein>
    <submittedName>
        <fullName evidence="1">Uncharacterized protein</fullName>
    </submittedName>
</protein>
<organism evidence="1 2">
    <name type="scientific">Streptomyces lannensis</name>
    <dbReference type="NCBI Taxonomy" id="766498"/>
    <lineage>
        <taxon>Bacteria</taxon>
        <taxon>Bacillati</taxon>
        <taxon>Actinomycetota</taxon>
        <taxon>Actinomycetes</taxon>
        <taxon>Kitasatosporales</taxon>
        <taxon>Streptomycetaceae</taxon>
        <taxon>Streptomyces</taxon>
    </lineage>
</organism>
<evidence type="ECO:0000313" key="2">
    <source>
        <dbReference type="Proteomes" id="UP001501563"/>
    </source>
</evidence>
<reference evidence="2" key="1">
    <citation type="journal article" date="2019" name="Int. J. Syst. Evol. Microbiol.">
        <title>The Global Catalogue of Microorganisms (GCM) 10K type strain sequencing project: providing services to taxonomists for standard genome sequencing and annotation.</title>
        <authorList>
            <consortium name="The Broad Institute Genomics Platform"/>
            <consortium name="The Broad Institute Genome Sequencing Center for Infectious Disease"/>
            <person name="Wu L."/>
            <person name="Ma J."/>
        </authorList>
    </citation>
    <scope>NUCLEOTIDE SEQUENCE [LARGE SCALE GENOMIC DNA]</scope>
    <source>
        <strain evidence="2">JCM 16578</strain>
    </source>
</reference>
<comment type="caution">
    <text evidence="1">The sequence shown here is derived from an EMBL/GenBank/DDBJ whole genome shotgun (WGS) entry which is preliminary data.</text>
</comment>
<dbReference type="EMBL" id="BAAAZA010000007">
    <property type="protein sequence ID" value="GAA3863865.1"/>
    <property type="molecule type" value="Genomic_DNA"/>
</dbReference>
<proteinExistence type="predicted"/>
<gene>
    <name evidence="1" type="ORF">GCM10022207_29910</name>
</gene>